<dbReference type="RefSeq" id="WP_064629863.1">
    <property type="nucleotide sequence ID" value="NZ_LQYE01000012.1"/>
</dbReference>
<comment type="similarity">
    <text evidence="1">Belongs to the F420H(2)-dependent quinone reductase family.</text>
</comment>
<dbReference type="EMBL" id="LQYE01000012">
    <property type="protein sequence ID" value="OAT68875.1"/>
    <property type="molecule type" value="Genomic_DNA"/>
</dbReference>
<evidence type="ECO:0000313" key="4">
    <source>
        <dbReference type="Proteomes" id="UP000186919"/>
    </source>
</evidence>
<dbReference type="Gene3D" id="2.30.110.10">
    <property type="entry name" value="Electron Transport, Fmn-binding Protein, Chain A"/>
    <property type="match status" value="1"/>
</dbReference>
<dbReference type="AlphaFoldDB" id="A0A179VD53"/>
<accession>A0A179VD53</accession>
<dbReference type="Proteomes" id="UP000186919">
    <property type="component" value="Unassembled WGS sequence"/>
</dbReference>
<comment type="caution">
    <text evidence="3">The sequence shown here is derived from an EMBL/GenBank/DDBJ whole genome shotgun (WGS) entry which is preliminary data.</text>
</comment>
<dbReference type="GO" id="GO:0070967">
    <property type="term" value="F:coenzyme F420 binding"/>
    <property type="evidence" value="ECO:0007669"/>
    <property type="project" value="TreeGrafter"/>
</dbReference>
<reference evidence="3 4" key="1">
    <citation type="submission" date="2016-01" db="EMBL/GenBank/DDBJ databases">
        <title>Mycobacterium immunogenum strain CD11_6 genome sequencing and assembly.</title>
        <authorList>
            <person name="Kaur G."/>
            <person name="Nair G.R."/>
            <person name="Mayilraj S."/>
        </authorList>
    </citation>
    <scope>NUCLEOTIDE SEQUENCE [LARGE SCALE GENOMIC DNA]</scope>
    <source>
        <strain evidence="3 4">CD11-6</strain>
    </source>
</reference>
<protein>
    <submittedName>
        <fullName evidence="3">Nitroreductase</fullName>
    </submittedName>
</protein>
<comment type="catalytic activity">
    <reaction evidence="2">
        <text>oxidized coenzyme F420-(gamma-L-Glu)(n) + a quinol + H(+) = reduced coenzyme F420-(gamma-L-Glu)(n) + a quinone</text>
        <dbReference type="Rhea" id="RHEA:39663"/>
        <dbReference type="Rhea" id="RHEA-COMP:12939"/>
        <dbReference type="Rhea" id="RHEA-COMP:14378"/>
        <dbReference type="ChEBI" id="CHEBI:15378"/>
        <dbReference type="ChEBI" id="CHEBI:24646"/>
        <dbReference type="ChEBI" id="CHEBI:132124"/>
        <dbReference type="ChEBI" id="CHEBI:133980"/>
        <dbReference type="ChEBI" id="CHEBI:139511"/>
    </reaction>
</comment>
<dbReference type="GO" id="GO:0005886">
    <property type="term" value="C:plasma membrane"/>
    <property type="evidence" value="ECO:0007669"/>
    <property type="project" value="TreeGrafter"/>
</dbReference>
<sequence>MRKIQKPNPPTGLQRILWRLPIALFRAHLGFLVSKRIMLLTHIGRKSGQPRQAALEVVEHREDGSIIAASGFGAAADWYKNVRKTPEVTVQVGARTRQARAVALSTDEGGDLMAHYAMKRPRSAKQLSRLMGFEVDGSAADFREVGRAIPFVRFAPTD</sequence>
<evidence type="ECO:0000256" key="1">
    <source>
        <dbReference type="ARBA" id="ARBA00008710"/>
    </source>
</evidence>
<dbReference type="Pfam" id="PF04075">
    <property type="entry name" value="F420H2_quin_red"/>
    <property type="match status" value="1"/>
</dbReference>
<evidence type="ECO:0000313" key="3">
    <source>
        <dbReference type="EMBL" id="OAT68875.1"/>
    </source>
</evidence>
<dbReference type="PANTHER" id="PTHR39428:SF3">
    <property type="entry name" value="DEAZAFLAVIN-DEPENDENT NITROREDUCTASE"/>
    <property type="match status" value="1"/>
</dbReference>
<name>A0A179VD53_9MYCO</name>
<dbReference type="GO" id="GO:0016491">
    <property type="term" value="F:oxidoreductase activity"/>
    <property type="evidence" value="ECO:0007669"/>
    <property type="project" value="InterPro"/>
</dbReference>
<organism evidence="3 4">
    <name type="scientific">Mycobacteroides immunogenum</name>
    <dbReference type="NCBI Taxonomy" id="83262"/>
    <lineage>
        <taxon>Bacteria</taxon>
        <taxon>Bacillati</taxon>
        <taxon>Actinomycetota</taxon>
        <taxon>Actinomycetes</taxon>
        <taxon>Mycobacteriales</taxon>
        <taxon>Mycobacteriaceae</taxon>
        <taxon>Mycobacteroides</taxon>
    </lineage>
</organism>
<proteinExistence type="inferred from homology"/>
<dbReference type="NCBIfam" id="TIGR00026">
    <property type="entry name" value="hi_GC_TIGR00026"/>
    <property type="match status" value="1"/>
</dbReference>
<dbReference type="InterPro" id="IPR004378">
    <property type="entry name" value="F420H2_quin_Rdtase"/>
</dbReference>
<evidence type="ECO:0000256" key="2">
    <source>
        <dbReference type="ARBA" id="ARBA00049106"/>
    </source>
</evidence>
<dbReference type="InterPro" id="IPR012349">
    <property type="entry name" value="Split_barrel_FMN-bd"/>
</dbReference>
<dbReference type="PANTHER" id="PTHR39428">
    <property type="entry name" value="F420H(2)-DEPENDENT QUINONE REDUCTASE RV1261C"/>
    <property type="match status" value="1"/>
</dbReference>
<gene>
    <name evidence="3" type="ORF">AWB85_07830</name>
</gene>